<keyword evidence="1" id="KW-0472">Membrane</keyword>
<proteinExistence type="predicted"/>
<evidence type="ECO:0000259" key="2">
    <source>
        <dbReference type="Pfam" id="PF13786"/>
    </source>
</evidence>
<evidence type="ECO:0000256" key="1">
    <source>
        <dbReference type="SAM" id="Phobius"/>
    </source>
</evidence>
<gene>
    <name evidence="4" type="ORF">GH754_06255</name>
</gene>
<feature type="domain" description="DUF4179" evidence="2">
    <location>
        <begin position="41"/>
        <end position="133"/>
    </location>
</feature>
<dbReference type="EMBL" id="WJNH01000003">
    <property type="protein sequence ID" value="MRG85934.1"/>
    <property type="molecule type" value="Genomic_DNA"/>
</dbReference>
<dbReference type="InterPro" id="IPR040680">
    <property type="entry name" value="DUF5643"/>
</dbReference>
<name>A0A6G1X4P5_9BACI</name>
<reference evidence="4 5" key="1">
    <citation type="submission" date="2019-11" db="EMBL/GenBank/DDBJ databases">
        <authorList>
            <person name="Li J."/>
        </authorList>
    </citation>
    <scope>NUCLEOTIDE SEQUENCE [LARGE SCALE GENOMIC DNA]</scope>
    <source>
        <strain evidence="4 5">J4</strain>
    </source>
</reference>
<dbReference type="AlphaFoldDB" id="A0A6G1X4P5"/>
<evidence type="ECO:0000313" key="4">
    <source>
        <dbReference type="EMBL" id="MRG85934.1"/>
    </source>
</evidence>
<dbReference type="Pfam" id="PF13786">
    <property type="entry name" value="DUF4179"/>
    <property type="match status" value="1"/>
</dbReference>
<accession>A0A6G1X4P5</accession>
<feature type="transmembrane region" description="Helical" evidence="1">
    <location>
        <begin position="47"/>
        <end position="69"/>
    </location>
</feature>
<dbReference type="Gene3D" id="2.60.40.1630">
    <property type="entry name" value="bacillus anthracis domain"/>
    <property type="match status" value="1"/>
</dbReference>
<keyword evidence="1" id="KW-0812">Transmembrane</keyword>
<organism evidence="4 5">
    <name type="scientific">Salinibacillus xinjiangensis</name>
    <dbReference type="NCBI Taxonomy" id="1229268"/>
    <lineage>
        <taxon>Bacteria</taxon>
        <taxon>Bacillati</taxon>
        <taxon>Bacillota</taxon>
        <taxon>Bacilli</taxon>
        <taxon>Bacillales</taxon>
        <taxon>Bacillaceae</taxon>
        <taxon>Salinibacillus</taxon>
    </lineage>
</organism>
<evidence type="ECO:0000259" key="3">
    <source>
        <dbReference type="Pfam" id="PF18705"/>
    </source>
</evidence>
<dbReference type="Pfam" id="PF18705">
    <property type="entry name" value="DUF5643"/>
    <property type="match status" value="1"/>
</dbReference>
<protein>
    <submittedName>
        <fullName evidence="4">DUF4179 domain-containing protein</fullName>
    </submittedName>
</protein>
<dbReference type="Proteomes" id="UP000480185">
    <property type="component" value="Unassembled WGS sequence"/>
</dbReference>
<evidence type="ECO:0000313" key="5">
    <source>
        <dbReference type="Proteomes" id="UP000480185"/>
    </source>
</evidence>
<keyword evidence="1" id="KW-1133">Transmembrane helix</keyword>
<feature type="domain" description="DUF5643" evidence="3">
    <location>
        <begin position="223"/>
        <end position="332"/>
    </location>
</feature>
<keyword evidence="5" id="KW-1185">Reference proteome</keyword>
<sequence>MTVNKERFHKEIDEIEVPKSEILNAIDNGLEKGRNEKKPKRKSKAKIFSIGASIAATSFLASGLLFAPISHALSSIPVLGSIYEKVGLQIGYELLESDLVTQLNQKATSNGVDITITSAYNDGKIIGVTFKAKGDKVSMDQVGDNGPETGYNFHLFDSDEQNQWSSTMTQLKETEDGYIASMEFYHPNANLSEKNTLPLTFTNITGVKGLWKFDVPVEHTPMKTIYSDAKTELDNQVYSLKMESVVKGKATTTLNYKTTVPLAGKKDNIRITVFDNEGNRLSKFNPDVLTTDVHGTKVVKDNQELFRSKISEDATYLTVHPEIVKRDNDVIHSMEQATPFVVESSRFDYSIKVNSIQQEGERLILDYNIQNINAKSMREDIIQNFADYITIIKSDNIKRDENGGLDLGKMLEYKIRSDQAKIQEDGELHYQSTFDIKDPKTFNYEDYSIVVPFGTISANEEPVKMKPIKVELE</sequence>
<dbReference type="InterPro" id="IPR025436">
    <property type="entry name" value="DUF4179"/>
</dbReference>
<comment type="caution">
    <text evidence="4">The sequence shown here is derived from an EMBL/GenBank/DDBJ whole genome shotgun (WGS) entry which is preliminary data.</text>
</comment>